<proteinExistence type="predicted"/>
<sequence>MTFYVTLNTKDFVTYLQAEGNRVLTEDEAAEEQGHDDHEEGPQHQLPRESDEVDGVVGQLLGLQEQPQHVAHHRRRQEKEQEAILPQPLGAPTGGGLIFSRFLTRFRAIGLFHCFHRHATNSRLKFVCHAAVYS</sequence>
<reference evidence="2 3" key="1">
    <citation type="submission" date="2021-06" db="EMBL/GenBank/DDBJ databases">
        <title>Caerostris extrusa draft genome.</title>
        <authorList>
            <person name="Kono N."/>
            <person name="Arakawa K."/>
        </authorList>
    </citation>
    <scope>NUCLEOTIDE SEQUENCE [LARGE SCALE GENOMIC DNA]</scope>
</reference>
<name>A0AAV4UIS5_CAEEX</name>
<gene>
    <name evidence="2" type="ORF">CEXT_383871</name>
</gene>
<evidence type="ECO:0000256" key="1">
    <source>
        <dbReference type="SAM" id="MobiDB-lite"/>
    </source>
</evidence>
<evidence type="ECO:0000313" key="3">
    <source>
        <dbReference type="Proteomes" id="UP001054945"/>
    </source>
</evidence>
<dbReference type="Proteomes" id="UP001054945">
    <property type="component" value="Unassembled WGS sequence"/>
</dbReference>
<feature type="compositionally biased region" description="Basic and acidic residues" evidence="1">
    <location>
        <begin position="32"/>
        <end position="50"/>
    </location>
</feature>
<dbReference type="AlphaFoldDB" id="A0AAV4UIS5"/>
<feature type="region of interest" description="Disordered" evidence="1">
    <location>
        <begin position="25"/>
        <end position="53"/>
    </location>
</feature>
<comment type="caution">
    <text evidence="2">The sequence shown here is derived from an EMBL/GenBank/DDBJ whole genome shotgun (WGS) entry which is preliminary data.</text>
</comment>
<protein>
    <submittedName>
        <fullName evidence="2">Uncharacterized protein</fullName>
    </submittedName>
</protein>
<evidence type="ECO:0000313" key="2">
    <source>
        <dbReference type="EMBL" id="GIY57746.1"/>
    </source>
</evidence>
<accession>A0AAV4UIS5</accession>
<organism evidence="2 3">
    <name type="scientific">Caerostris extrusa</name>
    <name type="common">Bark spider</name>
    <name type="synonym">Caerostris bankana</name>
    <dbReference type="NCBI Taxonomy" id="172846"/>
    <lineage>
        <taxon>Eukaryota</taxon>
        <taxon>Metazoa</taxon>
        <taxon>Ecdysozoa</taxon>
        <taxon>Arthropoda</taxon>
        <taxon>Chelicerata</taxon>
        <taxon>Arachnida</taxon>
        <taxon>Araneae</taxon>
        <taxon>Araneomorphae</taxon>
        <taxon>Entelegynae</taxon>
        <taxon>Araneoidea</taxon>
        <taxon>Araneidae</taxon>
        <taxon>Caerostris</taxon>
    </lineage>
</organism>
<keyword evidence="3" id="KW-1185">Reference proteome</keyword>
<dbReference type="EMBL" id="BPLR01012955">
    <property type="protein sequence ID" value="GIY57746.1"/>
    <property type="molecule type" value="Genomic_DNA"/>
</dbReference>